<evidence type="ECO:0000313" key="1">
    <source>
        <dbReference type="EMBL" id="CAD8113239.1"/>
    </source>
</evidence>
<dbReference type="OrthoDB" id="17798at2759"/>
<comment type="caution">
    <text evidence="1">The sequence shown here is derived from an EMBL/GenBank/DDBJ whole genome shotgun (WGS) entry which is preliminary data.</text>
</comment>
<proteinExistence type="predicted"/>
<keyword evidence="2" id="KW-1185">Reference proteome</keyword>
<protein>
    <submittedName>
        <fullName evidence="1">Uncharacterized protein</fullName>
    </submittedName>
</protein>
<accession>A0A8S1QBT4</accession>
<evidence type="ECO:0000313" key="2">
    <source>
        <dbReference type="Proteomes" id="UP000692954"/>
    </source>
</evidence>
<dbReference type="PANTHER" id="PTHR23246">
    <property type="entry name" value="NEW-GLUE PROTEIN"/>
    <property type="match status" value="1"/>
</dbReference>
<dbReference type="EMBL" id="CAJJDN010000103">
    <property type="protein sequence ID" value="CAD8113239.1"/>
    <property type="molecule type" value="Genomic_DNA"/>
</dbReference>
<dbReference type="PANTHER" id="PTHR23246:SF21">
    <property type="entry name" value="ACTIN-BINDING PROTEIN F"/>
    <property type="match status" value="1"/>
</dbReference>
<name>A0A8S1QBT4_9CILI</name>
<dbReference type="Proteomes" id="UP000692954">
    <property type="component" value="Unassembled WGS sequence"/>
</dbReference>
<sequence>MSSQCSFEEINLSIDMSMESVNLKVFQNTNDTEIDFNQLESAILSSKQDGLSKLIKGSDQYYYQYFLNILNTKGYKLDSQQQEHFDQYKKMNTENYQKIRLRSLFMEYDELMKMEQTEKVILKLKQILIKINKILFGISFDDLSSQNLNSEQQQLIIQKQQGLSGNAQVKVGLSEFDNSKFSIEEYLKNAYTDKGIQKIKNNLLSKLDLIQLSKSPIKVIDNFFSRIDTLIIELNDIPELYNELMKREDYKNKFEAIHFKKLTLTQMKKISNLNNRFVENKQFVGYFFFKKYSLGKYDKYDENFQENKEFFLSNLNKAYIWSKRLPETFKSLSDQILLELLQLGIEFNHFDFDLFIEYLKNPKDYYSNSTQQQREIQNKIRREYQSFWHEFHDFNFQRWINADKIIEKYLEKYFQSNDNYSIFELYLEDNYLKTLKAECKLYKGEEVSNLTEFFTNSQIKQMNNNKILNLCDNNKQYFFQGDPVTLYLELKNIANLTIKIFQINMKNFYMAKSEQLTSNICLDGFIPIEEINFTYDYPPIKKVIKEFSFESIQKIERGTFIIEFIGNGLSSKAIIEKGRLCLHQTIVSAGYKYEIFDEKYEKLVDDQICIWINETCYKQQNGEIILPFPEFETKYSAIIQHGDFYQKAQLNLQPESFQLLCAFILNDEQIQLGQEVTIIIIPKLLLNDQDIGFGFFKEQQILVTCVNEKGIPQTFTYKDLIFESNIPLEIKFPITQQLRNIEIEVSGKIKRLRFNQDLILKKNHKVKFNHGQSQHIFLKQLLKFDQNDGYSIILLGKNGEPQSNVQAQIQFEHSDIEDQLQEKLITNQQGQIKLGFLKNIKKISSSIISTNLQIEKKEWEISNPYTLYLENQFETFVVGQKLTLRYPSESTEQDILFYKTKNMKSVFLPVKNLINKIVKDTNSITLQFEKKGLYILEFLKEKVIYQFNVLGENVKQQDNLIYTQTKRITQNLNDKTFSLENTKISEKDQNFLIEGDYISSNQVKLIALATTFFPKELSIINKQMGSIFYSNNFDNHLRIELRDNIYLSNLKQSEEIRYIIERKNQTKYVGNTLEKPQILLNRLIADKTVTQEEQILKQDHNLTGNERKRCASPRLQRKVLQQFDGNQLCDSFTEFLAFPGKIISQINIDKNHFSFEVSRQYSTVLLFAYISEAYLSRVLPLQNSVIQTKNLCHQSSLSKDKFYSTFRNTKQIKPNIPHQIQDITSTEIFVLDNLNVLFKIQKELMKISHQKLISDDEKLINQLLKWNQEPLQSQHKFYNQHQCDELNLFLYFKDQAYFQTYILKYISNKIEKSFIDYFLLNDQQTLTKYEQVTQFKQLNALEQALLIIYYQEIIDKKDEAQAMAQYMNQQNNNEFIKQDDDRYKTLFDTILCVQKESSDEKEEIVEQKPQESQSIQPPQETMINRIPISKTKKISKQMFDSIDYKQQEDDQQSMASMTLSIKRKASITMDVSKAKQYLGQQEALKYDNMREHLTKTFKNAETTNEYCEKHYRYGVNQKDFFNLIKFKQFYVDLVNHSIQKGFLKEDFCPSSFMFCTNNFTEILSVLALVSLPFQAPQFNQSKIGNKGLEINYESTALIFTREIKEAEVQLNSKIIINQTFLDISEENQIDQDGNEYEQDLNEFFIKKVYCCKIVVTNCSAMSQTFQLLVEIPNGSIPVYTTFSTKTFTLTFAPYQTTIQKYYFYFPKSGNFTIYPANISKLGKVIQIANEKTFLVYDQKPKVNLENINEVLSTDNNQDIFNYIENKNIFNLKSFNPKLLYHKFNDKVFYDQVMQIYRKRKFYDFHSFAFSLLHNNVACLQELFMTEQAQNALKSNFKYFKCSLFEINSIRILEYYPLIIKRVHNLKQGENNILNVQFRKQYTNYLIYLLEKPEFSTVDKLVLIYYLLLQERVNEAVQIFSQITEKEQKEQQLQFDYLSAYLDIYTGYPNFQRAREICQRYLSYPVIHWRNMFYEIINLFIEYDGEEDNQFSKLDLAQQNKQNDLIKKEETLACIIEGDQISITYSNLQEVKIEYYKLDIEVLFSNNPFMKNIIQDFSIVLPNVCVTHKLEGQEIQKNIYQQKIKIPNEISKENLFVTIKGLKKSVTCKYQPTSLFVQTMEDSGQIRVFNQQGQYLSKVYVKVYSKNKSEKETFHKDGYTDLRGRFDYASLSSSTLNDITNFSILVYHEELGSIIQQVQPPPTLPQYEKEIQLIGNKWRQQENQEMQQQQQIYNSKLSNICKGRNGKQIQAD</sequence>
<gene>
    <name evidence="1" type="ORF">PSON_ATCC_30995.1.T1030010</name>
</gene>
<organism evidence="1 2">
    <name type="scientific">Paramecium sonneborni</name>
    <dbReference type="NCBI Taxonomy" id="65129"/>
    <lineage>
        <taxon>Eukaryota</taxon>
        <taxon>Sar</taxon>
        <taxon>Alveolata</taxon>
        <taxon>Ciliophora</taxon>
        <taxon>Intramacronucleata</taxon>
        <taxon>Oligohymenophorea</taxon>
        <taxon>Peniculida</taxon>
        <taxon>Parameciidae</taxon>
        <taxon>Paramecium</taxon>
    </lineage>
</organism>
<reference evidence="1" key="1">
    <citation type="submission" date="2021-01" db="EMBL/GenBank/DDBJ databases">
        <authorList>
            <consortium name="Genoscope - CEA"/>
            <person name="William W."/>
        </authorList>
    </citation>
    <scope>NUCLEOTIDE SEQUENCE</scope>
</reference>
<dbReference type="InterPro" id="IPR053095">
    <property type="entry name" value="Actin-binding/GATA_Znf"/>
</dbReference>